<evidence type="ECO:0000256" key="6">
    <source>
        <dbReference type="ARBA" id="ARBA00046957"/>
    </source>
</evidence>
<dbReference type="PANTHER" id="PTHR13861:SF2">
    <property type="entry name" value="V-TYPE PROTON ATPASE SUBUNIT F"/>
    <property type="match status" value="1"/>
</dbReference>
<evidence type="ECO:0000256" key="7">
    <source>
        <dbReference type="SAM" id="MobiDB-lite"/>
    </source>
</evidence>
<keyword evidence="4" id="KW-0406">Ion transport</keyword>
<proteinExistence type="inferred from homology"/>
<reference evidence="8" key="2">
    <citation type="submission" date="2022-10" db="EMBL/GenBank/DDBJ databases">
        <authorList>
            <consortium name="ENA_rothamsted_submissions"/>
            <consortium name="culmorum"/>
            <person name="King R."/>
        </authorList>
    </citation>
    <scope>NUCLEOTIDE SEQUENCE</scope>
</reference>
<evidence type="ECO:0008006" key="10">
    <source>
        <dbReference type="Google" id="ProtNLM"/>
    </source>
</evidence>
<dbReference type="InterPro" id="IPR036906">
    <property type="entry name" value="ATPase_V1_fsu_sf"/>
</dbReference>
<comment type="subunit">
    <text evidence="6">V-ATPase is a heteromultimeric enzyme made up of two complexes: the ATP-hydrolytic V1 complex and the proton translocation V0 complex. The V1 complex consists of three catalytic AB heterodimers that form a heterohexamer, three peripheral stalks each consisting of EG heterodimers, one central rotor including subunits D and F, and the regulatory subunits C and H. The proton translocation complex V0 consists of the proton transport subunit a, a ring of proteolipid subunits c9c'', rotary subunit d, subunits e and f, and the accessory subunits VhaAC45 and ATP6AP2.</text>
</comment>
<evidence type="ECO:0000256" key="1">
    <source>
        <dbReference type="ARBA" id="ARBA00010148"/>
    </source>
</evidence>
<protein>
    <recommendedName>
        <fullName evidence="10">V-type proton ATPase subunit F</fullName>
    </recommendedName>
</protein>
<dbReference type="InterPro" id="IPR008218">
    <property type="entry name" value="ATPase_V1-cplx_f_g_su"/>
</dbReference>
<evidence type="ECO:0000313" key="8">
    <source>
        <dbReference type="EMBL" id="CAG9823593.1"/>
    </source>
</evidence>
<dbReference type="GO" id="GO:0046961">
    <property type="term" value="F:proton-transporting ATPase activity, rotational mechanism"/>
    <property type="evidence" value="ECO:0007669"/>
    <property type="project" value="InterPro"/>
</dbReference>
<dbReference type="InterPro" id="IPR005772">
    <property type="entry name" value="ATPase_V1-cplx_fsu_euk"/>
</dbReference>
<comment type="similarity">
    <text evidence="1">Belongs to the V-ATPase F subunit family.</text>
</comment>
<evidence type="ECO:0000256" key="2">
    <source>
        <dbReference type="ARBA" id="ARBA00022448"/>
    </source>
</evidence>
<dbReference type="Proteomes" id="UP001153737">
    <property type="component" value="Chromosome 7"/>
</dbReference>
<feature type="region of interest" description="Disordered" evidence="7">
    <location>
        <begin position="151"/>
        <end position="193"/>
    </location>
</feature>
<dbReference type="EMBL" id="OU896713">
    <property type="protein sequence ID" value="CAG9823593.1"/>
    <property type="molecule type" value="Genomic_DNA"/>
</dbReference>
<evidence type="ECO:0000256" key="4">
    <source>
        <dbReference type="ARBA" id="ARBA00023065"/>
    </source>
</evidence>
<keyword evidence="2" id="KW-0813">Transport</keyword>
<evidence type="ECO:0000313" key="9">
    <source>
        <dbReference type="Proteomes" id="UP001153737"/>
    </source>
</evidence>
<dbReference type="Pfam" id="PF01990">
    <property type="entry name" value="ATP-synt_F"/>
    <property type="match status" value="1"/>
</dbReference>
<evidence type="ECO:0000256" key="3">
    <source>
        <dbReference type="ARBA" id="ARBA00022781"/>
    </source>
</evidence>
<dbReference type="Gene3D" id="3.40.50.10580">
    <property type="entry name" value="ATPase, V1 complex, subunit F"/>
    <property type="match status" value="1"/>
</dbReference>
<dbReference type="AlphaFoldDB" id="A0A9N9X785"/>
<accession>A0A9N9X785</accession>
<keyword evidence="3" id="KW-0375">Hydrogen ion transport</keyword>
<name>A0A9N9X785_PHACE</name>
<evidence type="ECO:0000256" key="5">
    <source>
        <dbReference type="ARBA" id="ARBA00045737"/>
    </source>
</evidence>
<reference evidence="8" key="1">
    <citation type="submission" date="2022-01" db="EMBL/GenBank/DDBJ databases">
        <authorList>
            <person name="King R."/>
        </authorList>
    </citation>
    <scope>NUCLEOTIDE SEQUENCE</scope>
</reference>
<organism evidence="8 9">
    <name type="scientific">Phaedon cochleariae</name>
    <name type="common">Mustard beetle</name>
    <dbReference type="NCBI Taxonomy" id="80249"/>
    <lineage>
        <taxon>Eukaryota</taxon>
        <taxon>Metazoa</taxon>
        <taxon>Ecdysozoa</taxon>
        <taxon>Arthropoda</taxon>
        <taxon>Hexapoda</taxon>
        <taxon>Insecta</taxon>
        <taxon>Pterygota</taxon>
        <taxon>Neoptera</taxon>
        <taxon>Endopterygota</taxon>
        <taxon>Coleoptera</taxon>
        <taxon>Polyphaga</taxon>
        <taxon>Cucujiformia</taxon>
        <taxon>Chrysomeloidea</taxon>
        <taxon>Chrysomelidae</taxon>
        <taxon>Chrysomelinae</taxon>
        <taxon>Chrysomelini</taxon>
        <taxon>Phaedon</taxon>
    </lineage>
</organism>
<keyword evidence="9" id="KW-1185">Reference proteome</keyword>
<dbReference type="SUPFAM" id="SSF159468">
    <property type="entry name" value="AtpF-like"/>
    <property type="match status" value="1"/>
</dbReference>
<dbReference type="GO" id="GO:0033180">
    <property type="term" value="C:proton-transporting V-type ATPase, V1 domain"/>
    <property type="evidence" value="ECO:0007669"/>
    <property type="project" value="InterPro"/>
</dbReference>
<feature type="compositionally biased region" description="Basic and acidic residues" evidence="7">
    <location>
        <begin position="151"/>
        <end position="174"/>
    </location>
</feature>
<sequence length="193" mass="22067">MHGHLYCIKEEESRELRCESASESSETASLEVLHTYEKTHLLSIIADEDTVVGFLLGGIGDLDEDDNPNYFIVTRRTTDEDIERAFYEFSNRKDIGIILIQKEASARIHNGKDLHKKRFPVVIQIPGKNGPYEICLDHIFEIADAHEKEKEGILQEKRDSSERKASMASSERRSSQQSRVSDTNGDYAENFFK</sequence>
<dbReference type="OrthoDB" id="10261947at2759"/>
<dbReference type="PANTHER" id="PTHR13861">
    <property type="entry name" value="VACUOLAR ATP SYNTHASE SUBUNIT F"/>
    <property type="match status" value="1"/>
</dbReference>
<dbReference type="NCBIfam" id="TIGR01101">
    <property type="entry name" value="V_ATP_synt_F"/>
    <property type="match status" value="1"/>
</dbReference>
<comment type="function">
    <text evidence="5">Subunit of the V1 complex of vacuolar(H+)-ATPase (V-ATPase), a multisubunit enzyme composed of a peripheral complex (V1) that hydrolyzes ATP and a membrane integral complex (V0) that translocates protons. V-ATPase is responsible for acidifying and maintaining the pH of intracellular compartments and in some cell types, is targeted to the plasma membrane, where it is responsible for acidifying the extracellular environment.</text>
</comment>
<gene>
    <name evidence="8" type="ORF">PHAECO_LOCUS10947</name>
</gene>